<dbReference type="AlphaFoldDB" id="A0A2Z4PWL6"/>
<dbReference type="InterPro" id="IPR006083">
    <property type="entry name" value="PRK/URK"/>
</dbReference>
<dbReference type="GO" id="GO:0005524">
    <property type="term" value="F:ATP binding"/>
    <property type="evidence" value="ECO:0007669"/>
    <property type="project" value="InterPro"/>
</dbReference>
<dbReference type="EMBL" id="CP016181">
    <property type="protein sequence ID" value="AWY02012.1"/>
    <property type="molecule type" value="Genomic_DNA"/>
</dbReference>
<sequence>MLKRQEKFNSTNLSMPDPLSHRLRFEVEQTLSCLYADASLIDQIDPLYLPFATWLSQKSESGRGPLIVGVGGAQGCGKTTFCSVVSRILNKGFDLNCIVLSLDDLYSTYHDRLKFSNDTTSMFSVRGVPGTHDVAFALTLFERLKNLKDGEVMKFPCFDKSVDDRKAVHLWQEVQGPVDVVLFEGWCVGAPPINDTLCRPINQLEKEMDADGLWRNTVNQLLKDDYQKLFAKIDLMAWMQAPSYDVVYHWRNKQERMLEDHLHDIHGILLDTIDLKIMSCDELKRFMQYYERLTRHMLAVMPERADVLFKLNKKQEVIEMRFPVEH</sequence>
<evidence type="ECO:0000259" key="1">
    <source>
        <dbReference type="Pfam" id="PF00485"/>
    </source>
</evidence>
<protein>
    <recommendedName>
        <fullName evidence="1">Phosphoribulokinase/uridine kinase domain-containing protein</fullName>
    </recommendedName>
</protein>
<dbReference type="RefSeq" id="WP_112141009.1">
    <property type="nucleotide sequence ID" value="NZ_CP016181.1"/>
</dbReference>
<organism evidence="2 3">
    <name type="scientific">Marinomonas primoryensis</name>
    <dbReference type="NCBI Taxonomy" id="178399"/>
    <lineage>
        <taxon>Bacteria</taxon>
        <taxon>Pseudomonadati</taxon>
        <taxon>Pseudomonadota</taxon>
        <taxon>Gammaproteobacteria</taxon>
        <taxon>Oceanospirillales</taxon>
        <taxon>Oceanospirillaceae</taxon>
        <taxon>Marinomonas</taxon>
    </lineage>
</organism>
<name>A0A2Z4PWL6_9GAMM</name>
<dbReference type="Proteomes" id="UP000249898">
    <property type="component" value="Chromosome"/>
</dbReference>
<proteinExistence type="predicted"/>
<dbReference type="GO" id="GO:0016301">
    <property type="term" value="F:kinase activity"/>
    <property type="evidence" value="ECO:0007669"/>
    <property type="project" value="InterPro"/>
</dbReference>
<feature type="domain" description="Phosphoribulokinase/uridine kinase" evidence="1">
    <location>
        <begin position="67"/>
        <end position="185"/>
    </location>
</feature>
<dbReference type="PANTHER" id="PTHR10285">
    <property type="entry name" value="URIDINE KINASE"/>
    <property type="match status" value="1"/>
</dbReference>
<dbReference type="Gene3D" id="3.40.50.300">
    <property type="entry name" value="P-loop containing nucleotide triphosphate hydrolases"/>
    <property type="match status" value="1"/>
</dbReference>
<dbReference type="InterPro" id="IPR027417">
    <property type="entry name" value="P-loop_NTPase"/>
</dbReference>
<evidence type="ECO:0000313" key="2">
    <source>
        <dbReference type="EMBL" id="AWY02012.1"/>
    </source>
</evidence>
<dbReference type="SUPFAM" id="SSF52540">
    <property type="entry name" value="P-loop containing nucleoside triphosphate hydrolases"/>
    <property type="match status" value="1"/>
</dbReference>
<evidence type="ECO:0000313" key="3">
    <source>
        <dbReference type="Proteomes" id="UP000249898"/>
    </source>
</evidence>
<dbReference type="OrthoDB" id="455474at2"/>
<gene>
    <name evidence="2" type="ORF">A8139_20225</name>
</gene>
<accession>A0A2Z4PWL6</accession>
<dbReference type="Pfam" id="PF00485">
    <property type="entry name" value="PRK"/>
    <property type="match status" value="1"/>
</dbReference>
<reference evidence="2 3" key="1">
    <citation type="submission" date="2016-06" db="EMBL/GenBank/DDBJ databases">
        <title>The sequenced genome of the ice-adhering bacterium Marinomonas primoryensis, from Antarctica.</title>
        <authorList>
            <person name="Graham L."/>
            <person name="Vance T.D.R."/>
            <person name="Davies P.L."/>
        </authorList>
    </citation>
    <scope>NUCLEOTIDE SEQUENCE [LARGE SCALE GENOMIC DNA]</scope>
    <source>
        <strain evidence="2 3">AceL</strain>
    </source>
</reference>